<dbReference type="Proteomes" id="UP000262257">
    <property type="component" value="Unassembled WGS sequence"/>
</dbReference>
<evidence type="ECO:0000313" key="2">
    <source>
        <dbReference type="Proteomes" id="UP000262257"/>
    </source>
</evidence>
<evidence type="ECO:0000313" key="1">
    <source>
        <dbReference type="EMBL" id="HCM31536.1"/>
    </source>
</evidence>
<sequence>MGPLIESLSITANSKFKSDVDATFTLEVRNFKEESVVMLSRATIIPLSLEKIEIPENCTFVEMNKGTKDISCPHDKDVVADVMILVLQHLTDTGWEFKKISIQSNQQLINYPKIVDAYSRNTEVIFN</sequence>
<organism evidence="1 2">
    <name type="scientific">Acinetobacter radioresistens</name>
    <dbReference type="NCBI Taxonomy" id="40216"/>
    <lineage>
        <taxon>Bacteria</taxon>
        <taxon>Pseudomonadati</taxon>
        <taxon>Pseudomonadota</taxon>
        <taxon>Gammaproteobacteria</taxon>
        <taxon>Moraxellales</taxon>
        <taxon>Moraxellaceae</taxon>
        <taxon>Acinetobacter</taxon>
    </lineage>
</organism>
<reference evidence="1 2" key="1">
    <citation type="journal article" date="2018" name="Nat. Biotechnol.">
        <title>A standardized bacterial taxonomy based on genome phylogeny substantially revises the tree of life.</title>
        <authorList>
            <person name="Parks D.H."/>
            <person name="Chuvochina M."/>
            <person name="Waite D.W."/>
            <person name="Rinke C."/>
            <person name="Skarshewski A."/>
            <person name="Chaumeil P.A."/>
            <person name="Hugenholtz P."/>
        </authorList>
    </citation>
    <scope>NUCLEOTIDE SEQUENCE [LARGE SCALE GENOMIC DNA]</scope>
    <source>
        <strain evidence="1">UBA10045</strain>
    </source>
</reference>
<name>A0A3D3G0I9_ACIRA</name>
<comment type="caution">
    <text evidence="1">The sequence shown here is derived from an EMBL/GenBank/DDBJ whole genome shotgun (WGS) entry which is preliminary data.</text>
</comment>
<gene>
    <name evidence="1" type="ORF">DIC32_08315</name>
</gene>
<dbReference type="EMBL" id="DPXL01000104">
    <property type="protein sequence ID" value="HCM31536.1"/>
    <property type="molecule type" value="Genomic_DNA"/>
</dbReference>
<proteinExistence type="predicted"/>
<accession>A0A3D3G0I9</accession>
<dbReference type="AlphaFoldDB" id="A0A3D3G0I9"/>
<protein>
    <submittedName>
        <fullName evidence="1">Uncharacterized protein</fullName>
    </submittedName>
</protein>